<protein>
    <submittedName>
        <fullName evidence="1">Uncharacterized protein</fullName>
    </submittedName>
</protein>
<dbReference type="InterPro" id="IPR027796">
    <property type="entry name" value="OTT_1508_deam-like"/>
</dbReference>
<dbReference type="EMBL" id="JAQQWM010000002">
    <property type="protein sequence ID" value="KAK8078114.1"/>
    <property type="molecule type" value="Genomic_DNA"/>
</dbReference>
<reference evidence="1 2" key="1">
    <citation type="submission" date="2023-01" db="EMBL/GenBank/DDBJ databases">
        <title>Analysis of 21 Apiospora genomes using comparative genomics revels a genus with tremendous synthesis potential of carbohydrate active enzymes and secondary metabolites.</title>
        <authorList>
            <person name="Sorensen T."/>
        </authorList>
    </citation>
    <scope>NUCLEOTIDE SEQUENCE [LARGE SCALE GENOMIC DNA]</scope>
    <source>
        <strain evidence="1 2">CBS 83171</strain>
    </source>
</reference>
<name>A0ABR1W3P2_9PEZI</name>
<evidence type="ECO:0000313" key="1">
    <source>
        <dbReference type="EMBL" id="KAK8078114.1"/>
    </source>
</evidence>
<dbReference type="Proteomes" id="UP001446871">
    <property type="component" value="Unassembled WGS sequence"/>
</dbReference>
<proteinExistence type="predicted"/>
<accession>A0ABR1W3P2</accession>
<evidence type="ECO:0000313" key="2">
    <source>
        <dbReference type="Proteomes" id="UP001446871"/>
    </source>
</evidence>
<keyword evidence="2" id="KW-1185">Reference proteome</keyword>
<comment type="caution">
    <text evidence="1">The sequence shown here is derived from an EMBL/GenBank/DDBJ whole genome shotgun (WGS) entry which is preliminary data.</text>
</comment>
<sequence length="462" mass="52595">MNAFEIQCAKSIAHLSMLRGKRSLSVENPLVKTRMSDKDYRLKFTDEESLTHTLAFISSISDVPGYVTAVCIKETRNLSLDVLLAINKGQPDDGEAVLNRVKYGFEDLFSTLCNASTESTNNEDRVYDAILTMCYDRILRRLKLRGPKRGKLNIKEMLMRGRESIRETEKSLELFPLITEAKKVEGLVDGWLAEPTRSNLKVLIEGLDGLKRLKDPCNKVEDIPDTTQFPLDMRGNLINIIDKVTYYWKCAVFLCQLWGKYLLYGQVKVVLVCLPPNAFDGAPAKHRKANLASKILRRKPESKDAKGLKSMCRLKIPESANAISDASQELAEKAEETLKEGKVHAEIQLLFHCYELDKMESPPRVVCSNKDACYLCNAFISMHGKLYTPKSHGRLYHLWRLPRTENIELHWRFVKHLEGLIRKNVLLPKKGKRRFSCESSLGALQSPSRLCSSSNEMKKILE</sequence>
<gene>
    <name evidence="1" type="ORF">PG996_004284</name>
</gene>
<dbReference type="Pfam" id="PF14441">
    <property type="entry name" value="OTT_1508_deam"/>
    <property type="match status" value="1"/>
</dbReference>
<organism evidence="1 2">
    <name type="scientific">Apiospora saccharicola</name>
    <dbReference type="NCBI Taxonomy" id="335842"/>
    <lineage>
        <taxon>Eukaryota</taxon>
        <taxon>Fungi</taxon>
        <taxon>Dikarya</taxon>
        <taxon>Ascomycota</taxon>
        <taxon>Pezizomycotina</taxon>
        <taxon>Sordariomycetes</taxon>
        <taxon>Xylariomycetidae</taxon>
        <taxon>Amphisphaeriales</taxon>
        <taxon>Apiosporaceae</taxon>
        <taxon>Apiospora</taxon>
    </lineage>
</organism>